<dbReference type="GO" id="GO:0004519">
    <property type="term" value="F:endonuclease activity"/>
    <property type="evidence" value="ECO:0007669"/>
    <property type="project" value="UniProtKB-KW"/>
</dbReference>
<dbReference type="InterPro" id="IPR004843">
    <property type="entry name" value="Calcineurin-like_PHP"/>
</dbReference>
<name>A0ABU8IJX4_9BURK</name>
<dbReference type="GO" id="GO:0016787">
    <property type="term" value="F:hydrolase activity"/>
    <property type="evidence" value="ECO:0007669"/>
    <property type="project" value="UniProtKB-KW"/>
</dbReference>
<dbReference type="Gene3D" id="3.60.21.10">
    <property type="match status" value="1"/>
</dbReference>
<protein>
    <submittedName>
        <fullName evidence="2">Ligase-associated DNA damage response endonuclease PdeM</fullName>
        <ecNumber evidence="2">3.1.-.-</ecNumber>
    </submittedName>
</protein>
<sequence length="230" mass="24708">MALGTLTIDAAGHPLQLSAQRAAFDPQHQSLFVADAHFGKDAVFRAHGVPVPAGATAGDLARLDMLIAAHEPRSIVFLGDLLHGRASLASETIDALAEWRARHASVRIVMVEGNHDRHAGTLPPSLGIETVLEPWLHGPWALCHYPQAIEGAYVLAGHEHPVYVIASRSDAVRVPCFRFGPHCGVLPAFGAFTGGFVVNQSADTSAIYAVAHQRVIAVRERRRAPARRDP</sequence>
<dbReference type="EC" id="3.1.-.-" evidence="2"/>
<dbReference type="GO" id="GO:0016874">
    <property type="term" value="F:ligase activity"/>
    <property type="evidence" value="ECO:0007669"/>
    <property type="project" value="UniProtKB-KW"/>
</dbReference>
<comment type="caution">
    <text evidence="2">The sequence shown here is derived from an EMBL/GenBank/DDBJ whole genome shotgun (WGS) entry which is preliminary data.</text>
</comment>
<keyword evidence="2" id="KW-0255">Endonuclease</keyword>
<dbReference type="SUPFAM" id="SSF56300">
    <property type="entry name" value="Metallo-dependent phosphatases"/>
    <property type="match status" value="1"/>
</dbReference>
<keyword evidence="2" id="KW-0378">Hydrolase</keyword>
<keyword evidence="3" id="KW-1185">Reference proteome</keyword>
<dbReference type="PIRSF" id="PIRSF000887">
    <property type="entry name" value="Pesterase_MJ0037"/>
    <property type="match status" value="1"/>
</dbReference>
<dbReference type="Proteomes" id="UP001386437">
    <property type="component" value="Unassembled WGS sequence"/>
</dbReference>
<dbReference type="PANTHER" id="PTHR39323:SF1">
    <property type="entry name" value="BLR1149 PROTEIN"/>
    <property type="match status" value="1"/>
</dbReference>
<dbReference type="RefSeq" id="WP_336596365.1">
    <property type="nucleotide sequence ID" value="NZ_JACFYJ010000001.1"/>
</dbReference>
<keyword evidence="2" id="KW-0540">Nuclease</keyword>
<reference evidence="2 3" key="1">
    <citation type="journal article" date="2022" name="Arch. Microbiol.">
        <title>Paraburkholderia bengalensis sp. nov. isolated from roots of Oryza sativa, IR64.</title>
        <authorList>
            <person name="Nag P."/>
            <person name="Mondal N."/>
            <person name="Sarkar J."/>
            <person name="Das S."/>
        </authorList>
    </citation>
    <scope>NUCLEOTIDE SEQUENCE [LARGE SCALE GENOMIC DNA]</scope>
    <source>
        <strain evidence="2 3">IR64_4_BI</strain>
    </source>
</reference>
<evidence type="ECO:0000259" key="1">
    <source>
        <dbReference type="Pfam" id="PF00149"/>
    </source>
</evidence>
<proteinExistence type="predicted"/>
<gene>
    <name evidence="2" type="primary">pdeM</name>
    <name evidence="2" type="ORF">H3V53_01330</name>
</gene>
<keyword evidence="2" id="KW-0436">Ligase</keyword>
<feature type="domain" description="Calcineurin-like phosphoesterase" evidence="1">
    <location>
        <begin position="31"/>
        <end position="138"/>
    </location>
</feature>
<dbReference type="InterPro" id="IPR029052">
    <property type="entry name" value="Metallo-depent_PP-like"/>
</dbReference>
<evidence type="ECO:0000313" key="2">
    <source>
        <dbReference type="EMBL" id="MEI5995905.1"/>
    </source>
</evidence>
<dbReference type="NCBIfam" id="TIGR04123">
    <property type="entry name" value="P_estr_lig_assc"/>
    <property type="match status" value="1"/>
</dbReference>
<dbReference type="Pfam" id="PF00149">
    <property type="entry name" value="Metallophos"/>
    <property type="match status" value="1"/>
</dbReference>
<organism evidence="2 3">
    <name type="scientific">Paraburkholderia bengalensis</name>
    <dbReference type="NCBI Taxonomy" id="2747562"/>
    <lineage>
        <taxon>Bacteria</taxon>
        <taxon>Pseudomonadati</taxon>
        <taxon>Pseudomonadota</taxon>
        <taxon>Betaproteobacteria</taxon>
        <taxon>Burkholderiales</taxon>
        <taxon>Burkholderiaceae</taxon>
        <taxon>Paraburkholderia</taxon>
    </lineage>
</organism>
<accession>A0ABU8IJX4</accession>
<dbReference type="EMBL" id="JACFYJ010000001">
    <property type="protein sequence ID" value="MEI5995905.1"/>
    <property type="molecule type" value="Genomic_DNA"/>
</dbReference>
<evidence type="ECO:0000313" key="3">
    <source>
        <dbReference type="Proteomes" id="UP001386437"/>
    </source>
</evidence>
<dbReference type="InterPro" id="IPR024173">
    <property type="entry name" value="Pesterase_MJ0037-like"/>
</dbReference>
<dbReference type="InterPro" id="IPR026336">
    <property type="entry name" value="PdeM-like"/>
</dbReference>
<dbReference type="PANTHER" id="PTHR39323">
    <property type="entry name" value="BLR1149 PROTEIN"/>
    <property type="match status" value="1"/>
</dbReference>